<dbReference type="InterPro" id="IPR036873">
    <property type="entry name" value="Rhodanese-like_dom_sf"/>
</dbReference>
<dbReference type="InterPro" id="IPR029021">
    <property type="entry name" value="Prot-tyrosine_phosphatase-like"/>
</dbReference>
<accession>A0AAE1E0F0</accession>
<evidence type="ECO:0000259" key="9">
    <source>
        <dbReference type="PROSITE" id="PS50056"/>
    </source>
</evidence>
<dbReference type="GO" id="GO:0008330">
    <property type="term" value="F:protein tyrosine/threonine phosphatase activity"/>
    <property type="evidence" value="ECO:0007669"/>
    <property type="project" value="TreeGrafter"/>
</dbReference>
<evidence type="ECO:0000256" key="4">
    <source>
        <dbReference type="ARBA" id="ARBA00022801"/>
    </source>
</evidence>
<feature type="compositionally biased region" description="Polar residues" evidence="7">
    <location>
        <begin position="680"/>
        <end position="702"/>
    </location>
</feature>
<feature type="region of interest" description="Disordered" evidence="7">
    <location>
        <begin position="1356"/>
        <end position="1395"/>
    </location>
</feature>
<dbReference type="SUPFAM" id="SSF52799">
    <property type="entry name" value="(Phosphotyrosine protein) phosphatases II"/>
    <property type="match status" value="1"/>
</dbReference>
<dbReference type="InterPro" id="IPR008343">
    <property type="entry name" value="MKP"/>
</dbReference>
<dbReference type="EMBL" id="JAWDGP010001628">
    <property type="protein sequence ID" value="KAK3789736.1"/>
    <property type="molecule type" value="Genomic_DNA"/>
</dbReference>
<feature type="region of interest" description="Disordered" evidence="7">
    <location>
        <begin position="1643"/>
        <end position="1689"/>
    </location>
</feature>
<gene>
    <name evidence="11" type="ORF">RRG08_036029</name>
</gene>
<dbReference type="InterPro" id="IPR020422">
    <property type="entry name" value="TYR_PHOSPHATASE_DUAL_dom"/>
</dbReference>
<dbReference type="Pfam" id="PF00782">
    <property type="entry name" value="DSPc"/>
    <property type="match status" value="1"/>
</dbReference>
<dbReference type="PROSITE" id="PS50206">
    <property type="entry name" value="RHODANESE_3"/>
    <property type="match status" value="1"/>
</dbReference>
<feature type="domain" description="Tyrosine specific protein phosphatases" evidence="9">
    <location>
        <begin position="308"/>
        <end position="362"/>
    </location>
</feature>
<dbReference type="PANTHER" id="PTHR10159:SF533">
    <property type="entry name" value="TYROSINE-PROTEIN PHOSPHATASE VHP-1"/>
    <property type="match status" value="1"/>
</dbReference>
<comment type="caution">
    <text evidence="11">The sequence shown here is derived from an EMBL/GenBank/DDBJ whole genome shotgun (WGS) entry which is preliminary data.</text>
</comment>
<feature type="compositionally biased region" description="Low complexity" evidence="7">
    <location>
        <begin position="1226"/>
        <end position="1246"/>
    </location>
</feature>
<evidence type="ECO:0000259" key="10">
    <source>
        <dbReference type="PROSITE" id="PS50206"/>
    </source>
</evidence>
<feature type="region of interest" description="Disordered" evidence="7">
    <location>
        <begin position="1200"/>
        <end position="1258"/>
    </location>
</feature>
<dbReference type="InterPro" id="IPR000340">
    <property type="entry name" value="Dual-sp_phosphatase_cat-dom"/>
</dbReference>
<dbReference type="PRINTS" id="PR01764">
    <property type="entry name" value="MAPKPHPHTASE"/>
</dbReference>
<evidence type="ECO:0000256" key="2">
    <source>
        <dbReference type="ARBA" id="ARBA00008601"/>
    </source>
</evidence>
<feature type="region of interest" description="Disordered" evidence="7">
    <location>
        <begin position="1273"/>
        <end position="1337"/>
    </location>
</feature>
<dbReference type="Proteomes" id="UP001283361">
    <property type="component" value="Unassembled WGS sequence"/>
</dbReference>
<feature type="region of interest" description="Disordered" evidence="7">
    <location>
        <begin position="1088"/>
        <end position="1109"/>
    </location>
</feature>
<feature type="compositionally biased region" description="Low complexity" evidence="7">
    <location>
        <begin position="1126"/>
        <end position="1139"/>
    </location>
</feature>
<dbReference type="PROSITE" id="PS50054">
    <property type="entry name" value="TYR_PHOSPHATASE_DUAL"/>
    <property type="match status" value="1"/>
</dbReference>
<comment type="subcellular location">
    <subcellularLocation>
        <location evidence="1">Nucleus</location>
    </subcellularLocation>
</comment>
<feature type="region of interest" description="Disordered" evidence="7">
    <location>
        <begin position="748"/>
        <end position="773"/>
    </location>
</feature>
<protein>
    <recommendedName>
        <fullName evidence="3">protein-tyrosine-phosphatase</fullName>
        <ecNumber evidence="3">3.1.3.48</ecNumber>
    </recommendedName>
</protein>
<feature type="region of interest" description="Disordered" evidence="7">
    <location>
        <begin position="1511"/>
        <end position="1534"/>
    </location>
</feature>
<evidence type="ECO:0000256" key="6">
    <source>
        <dbReference type="ARBA" id="ARBA00023242"/>
    </source>
</evidence>
<feature type="domain" description="Tyrosine-protein phosphatase" evidence="8">
    <location>
        <begin position="239"/>
        <end position="381"/>
    </location>
</feature>
<feature type="region of interest" description="Disordered" evidence="7">
    <location>
        <begin position="680"/>
        <end position="733"/>
    </location>
</feature>
<dbReference type="Gene3D" id="3.90.190.10">
    <property type="entry name" value="Protein tyrosine phosphatase superfamily"/>
    <property type="match status" value="1"/>
</dbReference>
<evidence type="ECO:0000256" key="5">
    <source>
        <dbReference type="ARBA" id="ARBA00022912"/>
    </source>
</evidence>
<keyword evidence="6" id="KW-0539">Nucleus</keyword>
<feature type="compositionally biased region" description="Low complexity" evidence="7">
    <location>
        <begin position="703"/>
        <end position="713"/>
    </location>
</feature>
<dbReference type="GO" id="GO:0005634">
    <property type="term" value="C:nucleus"/>
    <property type="evidence" value="ECO:0007669"/>
    <property type="project" value="UniProtKB-SubCell"/>
</dbReference>
<evidence type="ECO:0000256" key="7">
    <source>
        <dbReference type="SAM" id="MobiDB-lite"/>
    </source>
</evidence>
<dbReference type="PROSITE" id="PS50056">
    <property type="entry name" value="TYR_PHOSPHATASE_2"/>
    <property type="match status" value="1"/>
</dbReference>
<feature type="compositionally biased region" description="Polar residues" evidence="7">
    <location>
        <begin position="1"/>
        <end position="13"/>
    </location>
</feature>
<dbReference type="CDD" id="cd14568">
    <property type="entry name" value="DSP_MKP_classIII"/>
    <property type="match status" value="1"/>
</dbReference>
<comment type="similarity">
    <text evidence="2">Belongs to the protein-tyrosine phosphatase family. Non-receptor class dual specificity subfamily.</text>
</comment>
<organism evidence="11 12">
    <name type="scientific">Elysia crispata</name>
    <name type="common">lettuce slug</name>
    <dbReference type="NCBI Taxonomy" id="231223"/>
    <lineage>
        <taxon>Eukaryota</taxon>
        <taxon>Metazoa</taxon>
        <taxon>Spiralia</taxon>
        <taxon>Lophotrochozoa</taxon>
        <taxon>Mollusca</taxon>
        <taxon>Gastropoda</taxon>
        <taxon>Heterobranchia</taxon>
        <taxon>Euthyneura</taxon>
        <taxon>Panpulmonata</taxon>
        <taxon>Sacoglossa</taxon>
        <taxon>Placobranchoidea</taxon>
        <taxon>Plakobranchidae</taxon>
        <taxon>Elysia</taxon>
    </lineage>
</organism>
<dbReference type="GO" id="GO:0017017">
    <property type="term" value="F:MAP kinase tyrosine/serine/threonine phosphatase activity"/>
    <property type="evidence" value="ECO:0007669"/>
    <property type="project" value="InterPro"/>
</dbReference>
<dbReference type="EC" id="3.1.3.48" evidence="3"/>
<feature type="compositionally biased region" description="Low complexity" evidence="7">
    <location>
        <begin position="40"/>
        <end position="64"/>
    </location>
</feature>
<evidence type="ECO:0000256" key="1">
    <source>
        <dbReference type="ARBA" id="ARBA00004123"/>
    </source>
</evidence>
<dbReference type="GO" id="GO:0005737">
    <property type="term" value="C:cytoplasm"/>
    <property type="evidence" value="ECO:0007669"/>
    <property type="project" value="TreeGrafter"/>
</dbReference>
<feature type="region of interest" description="Disordered" evidence="7">
    <location>
        <begin position="1126"/>
        <end position="1156"/>
    </location>
</feature>
<dbReference type="Pfam" id="PF00581">
    <property type="entry name" value="Rhodanese"/>
    <property type="match status" value="1"/>
</dbReference>
<dbReference type="SMART" id="SM00195">
    <property type="entry name" value="DSPc"/>
    <property type="match status" value="1"/>
</dbReference>
<evidence type="ECO:0000256" key="3">
    <source>
        <dbReference type="ARBA" id="ARBA00013064"/>
    </source>
</evidence>
<dbReference type="InterPro" id="IPR003595">
    <property type="entry name" value="Tyr_Pase_cat"/>
</dbReference>
<dbReference type="InterPro" id="IPR016130">
    <property type="entry name" value="Tyr_Pase_AS"/>
</dbReference>
<feature type="region of interest" description="Disordered" evidence="7">
    <location>
        <begin position="399"/>
        <end position="449"/>
    </location>
</feature>
<dbReference type="FunFam" id="3.90.190.10:FF:000208">
    <property type="entry name" value="Vh5 dual specificity phosphatase, putative"/>
    <property type="match status" value="1"/>
</dbReference>
<dbReference type="PROSITE" id="PS00383">
    <property type="entry name" value="TYR_PHOSPHATASE_1"/>
    <property type="match status" value="1"/>
</dbReference>
<dbReference type="PANTHER" id="PTHR10159">
    <property type="entry name" value="DUAL SPECIFICITY PROTEIN PHOSPHATASE"/>
    <property type="match status" value="1"/>
</dbReference>
<name>A0AAE1E0F0_9GAST</name>
<feature type="compositionally biased region" description="Polar residues" evidence="7">
    <location>
        <begin position="1205"/>
        <end position="1221"/>
    </location>
</feature>
<feature type="compositionally biased region" description="Low complexity" evidence="7">
    <location>
        <begin position="905"/>
        <end position="915"/>
    </location>
</feature>
<feature type="compositionally biased region" description="Low complexity" evidence="7">
    <location>
        <begin position="1356"/>
        <end position="1382"/>
    </location>
</feature>
<dbReference type="GO" id="GO:0033550">
    <property type="term" value="F:MAP kinase tyrosine phosphatase activity"/>
    <property type="evidence" value="ECO:0007669"/>
    <property type="project" value="TreeGrafter"/>
</dbReference>
<dbReference type="SMART" id="SM00404">
    <property type="entry name" value="PTPc_motif"/>
    <property type="match status" value="1"/>
</dbReference>
<feature type="compositionally biased region" description="Low complexity" evidence="7">
    <location>
        <begin position="1667"/>
        <end position="1682"/>
    </location>
</feature>
<reference evidence="11" key="1">
    <citation type="journal article" date="2023" name="G3 (Bethesda)">
        <title>A reference genome for the long-term kleptoplast-retaining sea slug Elysia crispata morphotype clarki.</title>
        <authorList>
            <person name="Eastman K.E."/>
            <person name="Pendleton A.L."/>
            <person name="Shaikh M.A."/>
            <person name="Suttiyut T."/>
            <person name="Ogas R."/>
            <person name="Tomko P."/>
            <person name="Gavelis G."/>
            <person name="Widhalm J.R."/>
            <person name="Wisecaver J.H."/>
        </authorList>
    </citation>
    <scope>NUCLEOTIDE SEQUENCE</scope>
    <source>
        <strain evidence="11">ECLA1</strain>
    </source>
</reference>
<feature type="region of interest" description="Disordered" evidence="7">
    <location>
        <begin position="1"/>
        <end position="64"/>
    </location>
</feature>
<dbReference type="SUPFAM" id="SSF52821">
    <property type="entry name" value="Rhodanese/Cell cycle control phosphatase"/>
    <property type="match status" value="1"/>
</dbReference>
<keyword evidence="4" id="KW-0378">Hydrolase</keyword>
<dbReference type="CDD" id="cd01446">
    <property type="entry name" value="DSP_MapKP"/>
    <property type="match status" value="1"/>
</dbReference>
<dbReference type="InterPro" id="IPR001763">
    <property type="entry name" value="Rhodanese-like_dom"/>
</dbReference>
<feature type="compositionally biased region" description="Low complexity" evidence="7">
    <location>
        <begin position="1517"/>
        <end position="1528"/>
    </location>
</feature>
<evidence type="ECO:0000313" key="11">
    <source>
        <dbReference type="EMBL" id="KAK3789736.1"/>
    </source>
</evidence>
<feature type="domain" description="Rhodanese" evidence="10">
    <location>
        <begin position="101"/>
        <end position="214"/>
    </location>
</feature>
<sequence>MAAVPNSFSGSPTRSDGASGGSARGNCRKNGRAGNVFGITSGSSNRSNVTNTSTTTSSSSSSASFGASMEASGLLEMDENDNSYPWGLIHHNELAHMITTGLGKTMVIDSRSFLEYNTSNVQQSVNVCCSKLVKRRLQQDKVHVLDLLHQTCNVGADETWDVVVYDQCTEDPSLLTPDNFVQVLLHKLSTTFNSVAFLKGGFLAFHASHPSLTENKSCSHRCSTLTSLSQPCMPVSNMGPTRILPFLYLGSQQDSLNHELAQVNGISYILNVSKTCPCPSYIQENHFHRIPVNDNYCEKLLPYFEEAFQFLDKVREANGCVLVHCLGGVSRSATLTIAYIMKHMRMSPDEAYRYVKDKRPTISPNFNFLGQLIEYEKLLRQEAVEEERRRHKVRFIASPASSSVEERDSSSPAFMDLHSTAKSSPSSPKAKTVAHQAVPSTQDNSASSVTLSQLAPTTCSPSGNLETAISEPLTPAFLSPFLISGANFQTEDPATQECPFPGPDSLDFQTLTPTESTIFRRLPGTEIGEGEQLLLRHKRTGPSRLGLRPTSAPTPYTGCLDPQNLPGPLLQHRQLFEAALRQESGHSKNNHSIAGEQNYVQPNHTLAQSPVCPVTGFPSPGMTHEDSPQSTCPVITGFPGPHSVGYHTNNSGNSENLPVSLTDTPNMFTIPGSVATDLTTYQDNQSSNSPFLDSQNISQDCVSSGSTSDASGDSPGGSGKNVLKGSQQQPNKRFSFSSMFSGFRWRSRPPTLPLSSPVGSMKKHGGESGMVDSRNQLTPVSEAIENSDLNPPDSITSTAGATNILVSSHSSSSDPIILAELAKEGVEETNFIGSNNNHFNASSQTSGYSSVSLSFSAPSLSTSSSGEMSSSNDNIISKPGSLRLRAKGFTLSLSSPTSNFPVKFSPSSMPSPSDSTNKRKSFLPSSSNSPDKLAKTDSPIPQPQSQFGVSAIVPPKTLNLAQSTMGKLKQRLSGKKSMALPISSPTAAMAKLNFASPSAELPSSSLLCQNHEEIGESSSKSGHHVSMADDVAKISMDLVPEDHRTYRKGKEHNKREGSKSLFLRKSKWSEERSSLKLEATATQKCSDTPLTSSLVGSLSSGSSMSSSSISSRMSLSFSSSTMSSSTYSDMSSSSNMSSSPPLFPTHASSKSCPHPSPLAAAAATTSFHLQGLSEFPTTSLDKLSFTPCYTKDIVQELKQQESARKTATSGPIPTGDRSSGPSALDSPMSISSGSSAPSVASSTLSPVESNLANPFSDGPSHYDVMETLAAYPLPQSPQPIETPLDQEEDYDDSSALPSFVGSPSEEASISADLSLRSPSDFDPLSPSSLPQATMAPTLPTTPSSFYYSSSSIEPLSPMSLSDNSSSNSPMRSPTRHLQQQHLPQHHQHPRQQTLWGQDASVAASFSPCISSVASSLSMPMLSASSGGCGASSSMSSSITSPLSSLSQLSSASSIASTSKVVLRKHRPKGADGQLGTCNAGSNTSKHVILDRPNSIAFSHYPTCDLVAPSPPSAGTGASVDAAVPSPASLDDASEAYMSSARRSFRNKHRHQQTTGPELYARQGRTSWGAYSEREVYRQITAAMETAMLRTHAYGRRLGQGSGRHISKGHSRKARSLDDILDSSVRDVEFLPCRRVGVGARSFTNNSRYTGQKEQYPCGMRSGSEPYHSNSSLSSNGSHGSSLEIIQLPH</sequence>
<dbReference type="GO" id="GO:0043409">
    <property type="term" value="P:negative regulation of MAPK cascade"/>
    <property type="evidence" value="ECO:0007669"/>
    <property type="project" value="TreeGrafter"/>
</dbReference>
<feature type="compositionally biased region" description="Polar residues" evidence="7">
    <location>
        <begin position="1643"/>
        <end position="1652"/>
    </location>
</feature>
<dbReference type="FunFam" id="3.40.250.10:FF:000020">
    <property type="entry name" value="Dual specificity protein phosphatase 8"/>
    <property type="match status" value="1"/>
</dbReference>
<keyword evidence="12" id="KW-1185">Reference proteome</keyword>
<evidence type="ECO:0000313" key="12">
    <source>
        <dbReference type="Proteomes" id="UP001283361"/>
    </source>
</evidence>
<feature type="region of interest" description="Disordered" evidence="7">
    <location>
        <begin position="900"/>
        <end position="949"/>
    </location>
</feature>
<feature type="compositionally biased region" description="Polar residues" evidence="7">
    <location>
        <begin position="438"/>
        <end position="449"/>
    </location>
</feature>
<dbReference type="InterPro" id="IPR000387">
    <property type="entry name" value="Tyr_Pase_dom"/>
</dbReference>
<proteinExistence type="inferred from homology"/>
<feature type="compositionally biased region" description="Low complexity" evidence="7">
    <location>
        <begin position="859"/>
        <end position="871"/>
    </location>
</feature>
<evidence type="ECO:0000259" key="8">
    <source>
        <dbReference type="PROSITE" id="PS50054"/>
    </source>
</evidence>
<keyword evidence="5" id="KW-0904">Protein phosphatase</keyword>
<feature type="compositionally biased region" description="Low complexity" evidence="7">
    <location>
        <begin position="1091"/>
        <end position="1109"/>
    </location>
</feature>
<dbReference type="Gene3D" id="3.40.250.10">
    <property type="entry name" value="Rhodanese-like domain"/>
    <property type="match status" value="1"/>
</dbReference>
<feature type="compositionally biased region" description="Low complexity" evidence="7">
    <location>
        <begin position="1312"/>
        <end position="1337"/>
    </location>
</feature>
<feature type="compositionally biased region" description="Low complexity" evidence="7">
    <location>
        <begin position="420"/>
        <end position="431"/>
    </location>
</feature>
<feature type="region of interest" description="Disordered" evidence="7">
    <location>
        <begin position="859"/>
        <end position="878"/>
    </location>
</feature>